<dbReference type="SUPFAM" id="SSF56317">
    <property type="entry name" value="Carbon-nitrogen hydrolase"/>
    <property type="match status" value="1"/>
</dbReference>
<dbReference type="GO" id="GO:0050126">
    <property type="term" value="F:N-carbamoylputrescine amidase activity"/>
    <property type="evidence" value="ECO:0007669"/>
    <property type="project" value="TreeGrafter"/>
</dbReference>
<proteinExistence type="predicted"/>
<dbReference type="InterPro" id="IPR050345">
    <property type="entry name" value="Aliph_Amidase/BUP"/>
</dbReference>
<keyword evidence="1 3" id="KW-0378">Hydrolase</keyword>
<feature type="domain" description="CN hydrolase" evidence="2">
    <location>
        <begin position="1"/>
        <end position="110"/>
    </location>
</feature>
<dbReference type="PANTHER" id="PTHR43674">
    <property type="entry name" value="NITRILASE C965.09-RELATED"/>
    <property type="match status" value="1"/>
</dbReference>
<organism evidence="3">
    <name type="scientific">hydrothermal vent metagenome</name>
    <dbReference type="NCBI Taxonomy" id="652676"/>
    <lineage>
        <taxon>unclassified sequences</taxon>
        <taxon>metagenomes</taxon>
        <taxon>ecological metagenomes</taxon>
    </lineage>
</organism>
<dbReference type="GO" id="GO:0033388">
    <property type="term" value="P:putrescine biosynthetic process from arginine"/>
    <property type="evidence" value="ECO:0007669"/>
    <property type="project" value="TreeGrafter"/>
</dbReference>
<dbReference type="Gene3D" id="3.60.110.10">
    <property type="entry name" value="Carbon-nitrogen hydrolase"/>
    <property type="match status" value="1"/>
</dbReference>
<evidence type="ECO:0000313" key="3">
    <source>
        <dbReference type="EMBL" id="SFV70660.1"/>
    </source>
</evidence>
<gene>
    <name evidence="3" type="ORF">MNB_SV-13-113</name>
</gene>
<dbReference type="PROSITE" id="PS50263">
    <property type="entry name" value="CN_HYDROLASE"/>
    <property type="match status" value="1"/>
</dbReference>
<sequence length="118" mass="13694">MKEDIVKFSIDGISYGILICFELRFKELWKQLEGADIILIPARWGKPRKRHLEILSQALAIMNQTFVIVSNSADDDMASSSTIISPWGETYLNDNLECLEQKLNFKEIRKSRRMINMN</sequence>
<dbReference type="PANTHER" id="PTHR43674:SF2">
    <property type="entry name" value="BETA-UREIDOPROPIONASE"/>
    <property type="match status" value="1"/>
</dbReference>
<name>A0A1W1CXT8_9ZZZZ</name>
<dbReference type="AlphaFoldDB" id="A0A1W1CXT8"/>
<dbReference type="EC" id="3.5.1.4" evidence="3"/>
<dbReference type="EMBL" id="FPHM01000163">
    <property type="protein sequence ID" value="SFV70660.1"/>
    <property type="molecule type" value="Genomic_DNA"/>
</dbReference>
<dbReference type="InterPro" id="IPR036526">
    <property type="entry name" value="C-N_Hydrolase_sf"/>
</dbReference>
<reference evidence="3" key="1">
    <citation type="submission" date="2016-10" db="EMBL/GenBank/DDBJ databases">
        <authorList>
            <person name="de Groot N.N."/>
        </authorList>
    </citation>
    <scope>NUCLEOTIDE SEQUENCE</scope>
</reference>
<dbReference type="GO" id="GO:0004040">
    <property type="term" value="F:amidase activity"/>
    <property type="evidence" value="ECO:0007669"/>
    <property type="project" value="UniProtKB-EC"/>
</dbReference>
<dbReference type="InterPro" id="IPR003010">
    <property type="entry name" value="C-N_Hydrolase"/>
</dbReference>
<protein>
    <submittedName>
        <fullName evidence="3">Aliphatic amidase AmiE</fullName>
        <ecNumber evidence="3">3.5.1.4</ecNumber>
    </submittedName>
</protein>
<evidence type="ECO:0000256" key="1">
    <source>
        <dbReference type="ARBA" id="ARBA00022801"/>
    </source>
</evidence>
<dbReference type="Pfam" id="PF00795">
    <property type="entry name" value="CN_hydrolase"/>
    <property type="match status" value="1"/>
</dbReference>
<accession>A0A1W1CXT8</accession>
<evidence type="ECO:0000259" key="2">
    <source>
        <dbReference type="PROSITE" id="PS50263"/>
    </source>
</evidence>